<feature type="compositionally biased region" description="Gly residues" evidence="1">
    <location>
        <begin position="487"/>
        <end position="506"/>
    </location>
</feature>
<accession>A0ABT4U6D0</accession>
<gene>
    <name evidence="3" type="ORF">O4J56_17805</name>
</gene>
<dbReference type="Pfam" id="PF19590">
    <property type="entry name" value="TrbL_3"/>
    <property type="match status" value="1"/>
</dbReference>
<evidence type="ECO:0000313" key="3">
    <source>
        <dbReference type="EMBL" id="MDA2812503.1"/>
    </source>
</evidence>
<protein>
    <recommendedName>
        <fullName evidence="5">Type IV secretion system protein</fullName>
    </recommendedName>
</protein>
<reference evidence="3 4" key="1">
    <citation type="submission" date="2023-01" db="EMBL/GenBank/DDBJ databases">
        <title>Draft genome sequence of Nocardiopsis sp. RSe5-2 isolated from halophytes.</title>
        <authorList>
            <person name="Duangmal K."/>
            <person name="Chantavorakit T."/>
        </authorList>
    </citation>
    <scope>NUCLEOTIDE SEQUENCE [LARGE SCALE GENOMIC DNA]</scope>
    <source>
        <strain evidence="3 4">RSe5-2</strain>
    </source>
</reference>
<evidence type="ECO:0000256" key="1">
    <source>
        <dbReference type="SAM" id="MobiDB-lite"/>
    </source>
</evidence>
<evidence type="ECO:0008006" key="5">
    <source>
        <dbReference type="Google" id="ProtNLM"/>
    </source>
</evidence>
<proteinExistence type="predicted"/>
<evidence type="ECO:0000313" key="4">
    <source>
        <dbReference type="Proteomes" id="UP001527866"/>
    </source>
</evidence>
<dbReference type="InterPro" id="IPR045782">
    <property type="entry name" value="TrbL_3"/>
</dbReference>
<feature type="transmembrane region" description="Helical" evidence="2">
    <location>
        <begin position="249"/>
        <end position="273"/>
    </location>
</feature>
<feature type="region of interest" description="Disordered" evidence="1">
    <location>
        <begin position="411"/>
        <end position="545"/>
    </location>
</feature>
<feature type="transmembrane region" description="Helical" evidence="2">
    <location>
        <begin position="129"/>
        <end position="153"/>
    </location>
</feature>
<keyword evidence="4" id="KW-1185">Reference proteome</keyword>
<organism evidence="3 4">
    <name type="scientific">Nocardiopsis endophytica</name>
    <dbReference type="NCBI Taxonomy" id="3018445"/>
    <lineage>
        <taxon>Bacteria</taxon>
        <taxon>Bacillati</taxon>
        <taxon>Actinomycetota</taxon>
        <taxon>Actinomycetes</taxon>
        <taxon>Streptosporangiales</taxon>
        <taxon>Nocardiopsidaceae</taxon>
        <taxon>Nocardiopsis</taxon>
    </lineage>
</organism>
<feature type="transmembrane region" description="Helical" evidence="2">
    <location>
        <begin position="285"/>
        <end position="304"/>
    </location>
</feature>
<keyword evidence="2" id="KW-0472">Membrane</keyword>
<feature type="compositionally biased region" description="Low complexity" evidence="1">
    <location>
        <begin position="507"/>
        <end position="526"/>
    </location>
</feature>
<feature type="transmembrane region" description="Helical" evidence="2">
    <location>
        <begin position="324"/>
        <end position="346"/>
    </location>
</feature>
<keyword evidence="2" id="KW-0812">Transmembrane</keyword>
<evidence type="ECO:0000256" key="2">
    <source>
        <dbReference type="SAM" id="Phobius"/>
    </source>
</evidence>
<dbReference type="RefSeq" id="WP_270687091.1">
    <property type="nucleotide sequence ID" value="NZ_JAQFWQ010000052.1"/>
</dbReference>
<dbReference type="EMBL" id="JAQFWQ010000052">
    <property type="protein sequence ID" value="MDA2812503.1"/>
    <property type="molecule type" value="Genomic_DNA"/>
</dbReference>
<feature type="transmembrane region" description="Helical" evidence="2">
    <location>
        <begin position="173"/>
        <end position="194"/>
    </location>
</feature>
<dbReference type="Proteomes" id="UP001527866">
    <property type="component" value="Unassembled WGS sequence"/>
</dbReference>
<comment type="caution">
    <text evidence="3">The sequence shown here is derived from an EMBL/GenBank/DDBJ whole genome shotgun (WGS) entry which is preliminary data.</text>
</comment>
<feature type="transmembrane region" description="Helical" evidence="2">
    <location>
        <begin position="206"/>
        <end position="229"/>
    </location>
</feature>
<name>A0ABT4U6D0_9ACTN</name>
<sequence length="545" mass="53863">MDEEENASECSWYQFGCSTKESVEELIGSAAGQALDTLYKAVAEGVSFTVKAMTTGWMGLSSGNSIGGSSGNPERYPAEMPPSEAQAGDGLVTLLGYVSWIALAVIVGSLIIAGAMIALRARRGEGGEYLGRVTIILVSAVIVGASSKIAEVLLGSGPIVDGGDAVVTIQQRLYYFVAAAVVLSLIIGAAKMAWEQRAEPGKDLLRSLLTLVVVSGAGLTALSILLTIADGFSNWMVNSDNNDVEFGDRVLSMLGLASVVGTPAFGVIIAITLGSLAMITGMLQMVLLIVRDGLLVVMAGAWPLVAAVTNTETGREAFKRYCGWMLALVLYKPAAAIVYATAFLLVGDTSGDGALEQMMNIIVGLSLMIAALLVLPALIKLVAPAASLGGGSGGGAALVAGAAAAGGQMATGAVERSAQSGNSGGPPPPSSGPGADPSGAGHAPSGAAGGEQQGQPQPEGSQEQQDGTGAGPQNPVPGGADPQAAMPGGGAAGGAGVAEGAAGAGAAGATPVGAAAQAGQQAVQTAYDVAQGTAQEAAEGPNGSN</sequence>
<feature type="transmembrane region" description="Helical" evidence="2">
    <location>
        <begin position="358"/>
        <end position="379"/>
    </location>
</feature>
<feature type="compositionally biased region" description="Low complexity" evidence="1">
    <location>
        <begin position="453"/>
        <end position="465"/>
    </location>
</feature>
<feature type="transmembrane region" description="Helical" evidence="2">
    <location>
        <begin position="97"/>
        <end position="117"/>
    </location>
</feature>
<keyword evidence="2" id="KW-1133">Transmembrane helix</keyword>
<feature type="compositionally biased region" description="Low complexity" evidence="1">
    <location>
        <begin position="411"/>
        <end position="421"/>
    </location>
</feature>
<feature type="compositionally biased region" description="Low complexity" evidence="1">
    <location>
        <begin position="432"/>
        <end position="446"/>
    </location>
</feature>